<sequence>MGKAFLLSSCETLAGVVCEAIWEKVFSREIRTTMLARQVEFRVWRRTEAVNRSKKERFENLRGVS</sequence>
<evidence type="ECO:0000313" key="1">
    <source>
        <dbReference type="EMBL" id="CAH2399575.1"/>
    </source>
</evidence>
<proteinExistence type="predicted"/>
<dbReference type="EMBL" id="CAKXZS010000014">
    <property type="protein sequence ID" value="CAH2399575.1"/>
    <property type="molecule type" value="Genomic_DNA"/>
</dbReference>
<comment type="caution">
    <text evidence="1">The sequence shown here is derived from an EMBL/GenBank/DDBJ whole genome shotgun (WGS) entry which is preliminary data.</text>
</comment>
<organism evidence="1 2">
    <name type="scientific">Mesorhizobium ventifaucium</name>
    <dbReference type="NCBI Taxonomy" id="666020"/>
    <lineage>
        <taxon>Bacteria</taxon>
        <taxon>Pseudomonadati</taxon>
        <taxon>Pseudomonadota</taxon>
        <taxon>Alphaproteobacteria</taxon>
        <taxon>Hyphomicrobiales</taxon>
        <taxon>Phyllobacteriaceae</taxon>
        <taxon>Mesorhizobium</taxon>
    </lineage>
</organism>
<gene>
    <name evidence="1" type="ORF">MES4922_210340</name>
</gene>
<dbReference type="Proteomes" id="UP001152604">
    <property type="component" value="Unassembled WGS sequence"/>
</dbReference>
<accession>A0ABM9DSA7</accession>
<name>A0ABM9DSA7_9HYPH</name>
<keyword evidence="2" id="KW-1185">Reference proteome</keyword>
<evidence type="ECO:0000313" key="2">
    <source>
        <dbReference type="Proteomes" id="UP001152604"/>
    </source>
</evidence>
<protein>
    <submittedName>
        <fullName evidence="1">Uncharacterized protein</fullName>
    </submittedName>
</protein>
<reference evidence="1" key="1">
    <citation type="submission" date="2022-03" db="EMBL/GenBank/DDBJ databases">
        <authorList>
            <person name="Brunel B."/>
        </authorList>
    </citation>
    <scope>NUCLEOTIDE SEQUENCE</scope>
    <source>
        <strain evidence="1">STM4922sample</strain>
    </source>
</reference>